<dbReference type="PANTHER" id="PTHR47894">
    <property type="entry name" value="HTH-TYPE TRANSCRIPTIONAL REGULATOR GADX"/>
    <property type="match status" value="1"/>
</dbReference>
<dbReference type="InterPro" id="IPR018060">
    <property type="entry name" value="HTH_AraC"/>
</dbReference>
<reference evidence="3 4" key="2">
    <citation type="journal article" date="2015" name="Antonie Van Leeuwenhoek">
        <title>Ecophysiological diversity of a novel member of the genus Alteromonas, and description of Alteromonas mediterranea sp. nov.</title>
        <authorList>
            <person name="Ivanova E.P."/>
            <person name="Lopez-Perez M."/>
            <person name="Zabalos M."/>
            <person name="Nguyen S.H."/>
            <person name="Webb H.K."/>
            <person name="Ryan J."/>
            <person name="Lagutin K."/>
            <person name="Vyssotski M."/>
            <person name="Crawford R.J."/>
            <person name="Rodriguez-Valera F."/>
        </authorList>
    </citation>
    <scope>NUCLEOTIDE SEQUENCE [LARGE SCALE GENOMIC DNA]</scope>
    <source>
        <strain evidence="4">DSM 17117 / CIP 110805 / LMG 28347 / Deep ecotype</strain>
    </source>
</reference>
<evidence type="ECO:0000313" key="4">
    <source>
        <dbReference type="Proteomes" id="UP000001870"/>
    </source>
</evidence>
<dbReference type="Proteomes" id="UP000001870">
    <property type="component" value="Chromosome"/>
</dbReference>
<dbReference type="HOGENOM" id="CLU_047522_3_5_6"/>
<dbReference type="InterPro" id="IPR032687">
    <property type="entry name" value="AraC-type_N"/>
</dbReference>
<evidence type="ECO:0000313" key="3">
    <source>
        <dbReference type="EMBL" id="AEA97845.1"/>
    </source>
</evidence>
<evidence type="ECO:0000259" key="2">
    <source>
        <dbReference type="PROSITE" id="PS01124"/>
    </source>
</evidence>
<dbReference type="PROSITE" id="PS01124">
    <property type="entry name" value="HTH_ARAC_FAMILY_2"/>
    <property type="match status" value="1"/>
</dbReference>
<keyword evidence="1" id="KW-0238">DNA-binding</keyword>
<dbReference type="EMBL" id="CP001103">
    <property type="protein sequence ID" value="AEA97845.1"/>
    <property type="molecule type" value="Genomic_DNA"/>
</dbReference>
<dbReference type="RefSeq" id="WP_012518177.1">
    <property type="nucleotide sequence ID" value="NC_011138.3"/>
</dbReference>
<gene>
    <name evidence="3" type="ordered locus">MADE_1008525</name>
</gene>
<sequence>MEISLSNFTVAASSHSGEGGDKFVEKTKPLAELNDLGVHAKKHVGVGVSVREGVGADSVGVSVREGDGTGSVGVSVREGVGADSVGVSVREGVDAGSVGVFASTDVVQSTHDKVIAGYWLVKAVLDVALNRGANKHKLFRGTGIFEDALEPDSLISIKQYHLLLTNVQSQTKGADVSFLLGSALAAQWLHSPMHVLQTCDTLEALLTHLVHQQTFRWCSIPLCQFQCFTTNHKVMLIPQLTIGGAKLAQFVREVSFASIVALLKGIAKQRVSVSFNFTCARPKNIADFETHLGLKVAFNCPFNSMCIEKHALDEPMSTPVIHSPNMVTDKELGRYRLFERYPLISLPDYVRCHVYQTISAHNMGSALPELAEKLAISPATLKRKLKEFNTSYRQLSEEVWRNYALVLLSVHKANNEEAARQMGINDLPNFRRTVKRLTGKTPSELRLSNA</sequence>
<organism evidence="3 4">
    <name type="scientific">Alteromonas mediterranea (strain DSM 17117 / CIP 110805 / LMG 28347 / Deep ecotype)</name>
    <dbReference type="NCBI Taxonomy" id="1774373"/>
    <lineage>
        <taxon>Bacteria</taxon>
        <taxon>Pseudomonadati</taxon>
        <taxon>Pseudomonadota</taxon>
        <taxon>Gammaproteobacteria</taxon>
        <taxon>Alteromonadales</taxon>
        <taxon>Alteromonadaceae</taxon>
        <taxon>Alteromonas/Salinimonas group</taxon>
        <taxon>Alteromonas</taxon>
    </lineage>
</organism>
<evidence type="ECO:0000256" key="1">
    <source>
        <dbReference type="ARBA" id="ARBA00023125"/>
    </source>
</evidence>
<accession>F2G9G6</accession>
<dbReference type="SMART" id="SM00342">
    <property type="entry name" value="HTH_ARAC"/>
    <property type="match status" value="1"/>
</dbReference>
<dbReference type="AlphaFoldDB" id="F2G9G6"/>
<dbReference type="GO" id="GO:0003700">
    <property type="term" value="F:DNA-binding transcription factor activity"/>
    <property type="evidence" value="ECO:0007669"/>
    <property type="project" value="InterPro"/>
</dbReference>
<dbReference type="Gene3D" id="1.10.10.60">
    <property type="entry name" value="Homeodomain-like"/>
    <property type="match status" value="1"/>
</dbReference>
<keyword evidence="4" id="KW-1185">Reference proteome</keyword>
<proteinExistence type="predicted"/>
<dbReference type="GO" id="GO:0000976">
    <property type="term" value="F:transcription cis-regulatory region binding"/>
    <property type="evidence" value="ECO:0007669"/>
    <property type="project" value="TreeGrafter"/>
</dbReference>
<dbReference type="Pfam" id="PF12625">
    <property type="entry name" value="Arabinose_bd"/>
    <property type="match status" value="1"/>
</dbReference>
<dbReference type="KEGG" id="amc:MADE_1008525"/>
<reference evidence="3 4" key="1">
    <citation type="journal article" date="2008" name="ISME J.">
        <title>Comparative genomics of two ecotypes of the marine planktonic copiotroph Alteromonas macleodii suggests alternative lifestyles associated with different kinds of particulate organic matter.</title>
        <authorList>
            <person name="Ivars-Martinez E."/>
            <person name="Martin-Cuadrado A.B."/>
            <person name="D'Auria G."/>
            <person name="Mira A."/>
            <person name="Ferriera S."/>
            <person name="Johnson J."/>
            <person name="Friedman R."/>
            <person name="Rodriguez-Valera F."/>
        </authorList>
    </citation>
    <scope>NUCLEOTIDE SEQUENCE [LARGE SCALE GENOMIC DNA]</scope>
    <source>
        <strain evidence="4">DSM 17117 / CIP 110805 / LMG 28347 / Deep ecotype</strain>
    </source>
</reference>
<dbReference type="Pfam" id="PF12833">
    <property type="entry name" value="HTH_18"/>
    <property type="match status" value="1"/>
</dbReference>
<dbReference type="GO" id="GO:0005829">
    <property type="term" value="C:cytosol"/>
    <property type="evidence" value="ECO:0007669"/>
    <property type="project" value="TreeGrafter"/>
</dbReference>
<name>F2G9G6_ALTMD</name>
<dbReference type="PANTHER" id="PTHR47894:SF1">
    <property type="entry name" value="HTH-TYPE TRANSCRIPTIONAL REGULATOR VQSM"/>
    <property type="match status" value="1"/>
</dbReference>
<feature type="domain" description="HTH araC/xylS-type" evidence="2">
    <location>
        <begin position="348"/>
        <end position="448"/>
    </location>
</feature>
<protein>
    <submittedName>
        <fullName evidence="3">AraC family transcriptional regulator</fullName>
    </submittedName>
</protein>